<dbReference type="RefSeq" id="WP_147045214.1">
    <property type="nucleotide sequence ID" value="NZ_BJZV01000002.1"/>
</dbReference>
<comment type="caution">
    <text evidence="1">The sequence shown here is derived from an EMBL/GenBank/DDBJ whole genome shotgun (WGS) entry which is preliminary data.</text>
</comment>
<accession>A0A512JG40</accession>
<evidence type="ECO:0000313" key="1">
    <source>
        <dbReference type="EMBL" id="GEP08908.1"/>
    </source>
</evidence>
<dbReference type="AlphaFoldDB" id="A0A512JG40"/>
<reference evidence="1 2" key="1">
    <citation type="submission" date="2019-07" db="EMBL/GenBank/DDBJ databases">
        <title>Whole genome shotgun sequence of Methylobacterium gnaphalii NBRC 107716.</title>
        <authorList>
            <person name="Hosoyama A."/>
            <person name="Uohara A."/>
            <person name="Ohji S."/>
            <person name="Ichikawa N."/>
        </authorList>
    </citation>
    <scope>NUCLEOTIDE SEQUENCE [LARGE SCALE GENOMIC DNA]</scope>
    <source>
        <strain evidence="1 2">NBRC 107716</strain>
    </source>
</reference>
<name>A0A512JG40_9HYPH</name>
<dbReference type="EMBL" id="BJZV01000002">
    <property type="protein sequence ID" value="GEP08908.1"/>
    <property type="molecule type" value="Genomic_DNA"/>
</dbReference>
<gene>
    <name evidence="1" type="ORF">MGN01_07530</name>
</gene>
<dbReference type="Proteomes" id="UP000321750">
    <property type="component" value="Unassembled WGS sequence"/>
</dbReference>
<evidence type="ECO:0000313" key="2">
    <source>
        <dbReference type="Proteomes" id="UP000321750"/>
    </source>
</evidence>
<protein>
    <submittedName>
        <fullName evidence="1">Uncharacterized protein</fullName>
    </submittedName>
</protein>
<dbReference type="OrthoDB" id="7990594at2"/>
<sequence length="88" mass="10096">MTTDATALAKLDEWTGICGDAPEFLVEELAALGFVVARREDVEHHRQELRERRRRGEGHLATAWWRPCPSPVRRLNLTGPRHRCRGPI</sequence>
<proteinExistence type="predicted"/>
<keyword evidence="2" id="KW-1185">Reference proteome</keyword>
<organism evidence="1 2">
    <name type="scientific">Methylobacterium gnaphalii</name>
    <dbReference type="NCBI Taxonomy" id="1010610"/>
    <lineage>
        <taxon>Bacteria</taxon>
        <taxon>Pseudomonadati</taxon>
        <taxon>Pseudomonadota</taxon>
        <taxon>Alphaproteobacteria</taxon>
        <taxon>Hyphomicrobiales</taxon>
        <taxon>Methylobacteriaceae</taxon>
        <taxon>Methylobacterium</taxon>
    </lineage>
</organism>